<gene>
    <name evidence="2" type="ORF">ERS852470_01841</name>
</gene>
<dbReference type="AlphaFoldDB" id="A0A174DP75"/>
<dbReference type="OrthoDB" id="4377018at2"/>
<keyword evidence="2" id="KW-0347">Helicase</keyword>
<dbReference type="PANTHER" id="PTHR36718">
    <property type="entry name" value="OS05G0435400 PROTEIN"/>
    <property type="match status" value="1"/>
</dbReference>
<dbReference type="Pfam" id="PF17032">
    <property type="entry name" value="Zn_ribbon_15"/>
    <property type="match status" value="1"/>
</dbReference>
<dbReference type="InterPro" id="IPR053281">
    <property type="entry name" value="Double_zinc_ribbon"/>
</dbReference>
<keyword evidence="2" id="KW-0067">ATP-binding</keyword>
<evidence type="ECO:0000313" key="3">
    <source>
        <dbReference type="Proteomes" id="UP000095558"/>
    </source>
</evidence>
<name>A0A174DP75_9CLOT</name>
<dbReference type="Proteomes" id="UP000095558">
    <property type="component" value="Unassembled WGS sequence"/>
</dbReference>
<accession>A0A174DP75</accession>
<dbReference type="PANTHER" id="PTHR36718:SF1">
    <property type="entry name" value="DOUBLE ZINC RIBBON PROTEIN MJ0416"/>
    <property type="match status" value="1"/>
</dbReference>
<evidence type="ECO:0000259" key="1">
    <source>
        <dbReference type="Pfam" id="PF17032"/>
    </source>
</evidence>
<proteinExistence type="predicted"/>
<reference evidence="2 3" key="1">
    <citation type="submission" date="2015-09" db="EMBL/GenBank/DDBJ databases">
        <authorList>
            <consortium name="Pathogen Informatics"/>
        </authorList>
    </citation>
    <scope>NUCLEOTIDE SEQUENCE [LARGE SCALE GENOMIC DNA]</scope>
    <source>
        <strain evidence="2 3">2789STDY5834855</strain>
    </source>
</reference>
<dbReference type="EMBL" id="CYZV01000018">
    <property type="protein sequence ID" value="CUO25680.1"/>
    <property type="molecule type" value="Genomic_DNA"/>
</dbReference>
<protein>
    <submittedName>
        <fullName evidence="2">Helicase family protein</fullName>
    </submittedName>
</protein>
<dbReference type="RefSeq" id="WP_055276503.1">
    <property type="nucleotide sequence ID" value="NZ_CYZV01000018.1"/>
</dbReference>
<keyword evidence="2" id="KW-0547">Nucleotide-binding</keyword>
<keyword evidence="2" id="KW-0378">Hydrolase</keyword>
<feature type="domain" description="Zinc-ribbon 15" evidence="1">
    <location>
        <begin position="23"/>
        <end position="122"/>
    </location>
</feature>
<evidence type="ECO:0000313" key="2">
    <source>
        <dbReference type="EMBL" id="CUO25680.1"/>
    </source>
</evidence>
<dbReference type="GO" id="GO:0004386">
    <property type="term" value="F:helicase activity"/>
    <property type="evidence" value="ECO:0007669"/>
    <property type="project" value="UniProtKB-KW"/>
</dbReference>
<dbReference type="InterPro" id="IPR031493">
    <property type="entry name" value="Zinc_ribbon_15"/>
</dbReference>
<organism evidence="2 3">
    <name type="scientific">Clostridium disporicum</name>
    <dbReference type="NCBI Taxonomy" id="84024"/>
    <lineage>
        <taxon>Bacteria</taxon>
        <taxon>Bacillati</taxon>
        <taxon>Bacillota</taxon>
        <taxon>Clostridia</taxon>
        <taxon>Eubacteriales</taxon>
        <taxon>Clostridiaceae</taxon>
        <taxon>Clostridium</taxon>
    </lineage>
</organism>
<sequence length="126" mass="14991">MFFIGIFGIDNKFKEIKVLNNFSCKNCNSSNGASLVKYYTFFHFFFIPIFKWNEEYYVICNGCNSSFSIPKEKGKAIERGEDIEISYWDLKDNNINNNYLKKRCPKCNRELEKDFEYCPYCGEKIK</sequence>